<evidence type="ECO:0000313" key="3">
    <source>
        <dbReference type="EMBL" id="KAK2594110.1"/>
    </source>
</evidence>
<dbReference type="PRINTS" id="PR00888">
    <property type="entry name" value="SM22CALPONIN"/>
</dbReference>
<dbReference type="GO" id="GO:0015629">
    <property type="term" value="C:actin cytoskeleton"/>
    <property type="evidence" value="ECO:0007669"/>
    <property type="project" value="TreeGrafter"/>
</dbReference>
<dbReference type="GO" id="GO:0007015">
    <property type="term" value="P:actin filament organization"/>
    <property type="evidence" value="ECO:0007669"/>
    <property type="project" value="TreeGrafter"/>
</dbReference>
<evidence type="ECO:0000259" key="2">
    <source>
        <dbReference type="PROSITE" id="PS50021"/>
    </source>
</evidence>
<dbReference type="InterPro" id="IPR001715">
    <property type="entry name" value="CH_dom"/>
</dbReference>
<dbReference type="InterPro" id="IPR036872">
    <property type="entry name" value="CH_dom_sf"/>
</dbReference>
<feature type="compositionally biased region" description="Polar residues" evidence="1">
    <location>
        <begin position="560"/>
        <end position="573"/>
    </location>
</feature>
<feature type="compositionally biased region" description="Basic and acidic residues" evidence="1">
    <location>
        <begin position="382"/>
        <end position="415"/>
    </location>
</feature>
<dbReference type="SMART" id="SM00033">
    <property type="entry name" value="CH"/>
    <property type="match status" value="1"/>
</dbReference>
<reference evidence="3" key="1">
    <citation type="submission" date="2023-06" db="EMBL/GenBank/DDBJ databases">
        <title>Conoideocrella luteorostrata (Hypocreales: Clavicipitaceae), a potential biocontrol fungus for elongate hemlock scale in United States Christmas tree production areas.</title>
        <authorList>
            <person name="Barrett H."/>
            <person name="Lovett B."/>
            <person name="Macias A.M."/>
            <person name="Stajich J.E."/>
            <person name="Kasson M.T."/>
        </authorList>
    </citation>
    <scope>NUCLEOTIDE SEQUENCE</scope>
    <source>
        <strain evidence="3">ARSEF 14590</strain>
    </source>
</reference>
<dbReference type="GO" id="GO:0051015">
    <property type="term" value="F:actin filament binding"/>
    <property type="evidence" value="ECO:0007669"/>
    <property type="project" value="TreeGrafter"/>
</dbReference>
<accession>A0AAJ0CJB2</accession>
<feature type="compositionally biased region" description="Pro residues" evidence="1">
    <location>
        <begin position="503"/>
        <end position="519"/>
    </location>
</feature>
<feature type="compositionally biased region" description="Basic and acidic residues" evidence="1">
    <location>
        <begin position="579"/>
        <end position="591"/>
    </location>
</feature>
<feature type="compositionally biased region" description="Basic and acidic residues" evidence="1">
    <location>
        <begin position="267"/>
        <end position="368"/>
    </location>
</feature>
<comment type="caution">
    <text evidence="3">The sequence shown here is derived from an EMBL/GenBank/DDBJ whole genome shotgun (WGS) entry which is preliminary data.</text>
</comment>
<protein>
    <submittedName>
        <fullName evidence="3">Calponin</fullName>
    </submittedName>
</protein>
<dbReference type="SUPFAM" id="SSF47576">
    <property type="entry name" value="Calponin-homology domain, CH-domain"/>
    <property type="match status" value="1"/>
</dbReference>
<feature type="domain" description="Calponin-homology (CH)" evidence="2">
    <location>
        <begin position="21"/>
        <end position="127"/>
    </location>
</feature>
<dbReference type="Pfam" id="PF00307">
    <property type="entry name" value="CH"/>
    <property type="match status" value="1"/>
</dbReference>
<sequence length="690" mass="77062">MASVSSLDKDLRKLRLDKYTPAAANEARAWVEEALGTKLPSSDLLDGLKDGVALCRLVNLGAPPPGIKFKQSTMPFVQMENISHFLRACQAPPFNLHQHDMFLTVDLYEQKDPAQVLQCLGAFSRAAHDANPSRFPEPIGPKNRATGGISPQASGYASPTGLRGRGASINSNSSSAYGSKPSLPPHRTGDITPSGRRSPAKSPTAAGPGSPGPVSSWSRREHEGSTAPAWNIAQYGYMGGASQGNLGISFGGMRQITSAGPHVPSLAEKERRRKVEAERQEEDERQRRAQLEAEEEAARLEEERKWEAETQRLREEERRKAQEEKRRWEEQERQWKLTEEKRRQEEEEAAAKLDEDRRRARGRSDARLRGQFLSQYQAEQAETDRRGTRSGSEELEKQLERARQREEEYERERQTRSSSRPLSEIVPNKPRSRSRHRAASPTPSTPSAVGPNRTQNRYESWTRDDEREYLQTQWDQQQQTSHESTHDPRPEPLCEESVDVESPLPPPQVTSPRPLPDPNVTPKAKSPNTGGHNSTRPLPDPAKYTSPPAPSQNRTDRFLASNQPPKQAQTRQTYARELGATEERDAEDRRRAQSQAQTKAGGWASKSLLEREMEMERQRQQEWEEAQKETAKAVRSGDGVDGIGGGMGGRWDVGQWSGYTGGDSQNRGGQGIGSGRRQIVGPRPLPGSNR</sequence>
<dbReference type="AlphaFoldDB" id="A0AAJ0CJB2"/>
<feature type="compositionally biased region" description="Polar residues" evidence="1">
    <location>
        <begin position="526"/>
        <end position="536"/>
    </location>
</feature>
<name>A0AAJ0CJB2_9HYPO</name>
<evidence type="ECO:0000313" key="4">
    <source>
        <dbReference type="Proteomes" id="UP001251528"/>
    </source>
</evidence>
<keyword evidence="4" id="KW-1185">Reference proteome</keyword>
<feature type="compositionally biased region" description="Low complexity" evidence="1">
    <location>
        <begin position="200"/>
        <end position="216"/>
    </location>
</feature>
<feature type="compositionally biased region" description="Low complexity" evidence="1">
    <location>
        <begin position="471"/>
        <end position="480"/>
    </location>
</feature>
<feature type="region of interest" description="Disordered" evidence="1">
    <location>
        <begin position="259"/>
        <end position="690"/>
    </location>
</feature>
<feature type="region of interest" description="Disordered" evidence="1">
    <location>
        <begin position="131"/>
        <end position="225"/>
    </location>
</feature>
<organism evidence="3 4">
    <name type="scientific">Conoideocrella luteorostrata</name>
    <dbReference type="NCBI Taxonomy" id="1105319"/>
    <lineage>
        <taxon>Eukaryota</taxon>
        <taxon>Fungi</taxon>
        <taxon>Dikarya</taxon>
        <taxon>Ascomycota</taxon>
        <taxon>Pezizomycotina</taxon>
        <taxon>Sordariomycetes</taxon>
        <taxon>Hypocreomycetidae</taxon>
        <taxon>Hypocreales</taxon>
        <taxon>Clavicipitaceae</taxon>
        <taxon>Conoideocrella</taxon>
    </lineage>
</organism>
<dbReference type="CDD" id="cd21210">
    <property type="entry name" value="CH_SCP1-like"/>
    <property type="match status" value="1"/>
</dbReference>
<evidence type="ECO:0000256" key="1">
    <source>
        <dbReference type="SAM" id="MobiDB-lite"/>
    </source>
</evidence>
<feature type="compositionally biased region" description="Gly residues" evidence="1">
    <location>
        <begin position="639"/>
        <end position="651"/>
    </location>
</feature>
<dbReference type="PANTHER" id="PTHR47385:SF14">
    <property type="entry name" value="TRANSGELIN"/>
    <property type="match status" value="1"/>
</dbReference>
<dbReference type="PANTHER" id="PTHR47385">
    <property type="entry name" value="CALPONIN"/>
    <property type="match status" value="1"/>
</dbReference>
<feature type="compositionally biased region" description="Basic and acidic residues" evidence="1">
    <location>
        <begin position="460"/>
        <end position="469"/>
    </location>
</feature>
<dbReference type="Proteomes" id="UP001251528">
    <property type="component" value="Unassembled WGS sequence"/>
</dbReference>
<dbReference type="InterPro" id="IPR003096">
    <property type="entry name" value="SM22_calponin"/>
</dbReference>
<feature type="compositionally biased region" description="Basic and acidic residues" evidence="1">
    <location>
        <begin position="483"/>
        <end position="492"/>
    </location>
</feature>
<feature type="compositionally biased region" description="Low complexity" evidence="1">
    <location>
        <begin position="166"/>
        <end position="179"/>
    </location>
</feature>
<dbReference type="PROSITE" id="PS50021">
    <property type="entry name" value="CH"/>
    <property type="match status" value="1"/>
</dbReference>
<dbReference type="InterPro" id="IPR050606">
    <property type="entry name" value="Calponin-like"/>
</dbReference>
<proteinExistence type="predicted"/>
<gene>
    <name evidence="3" type="primary">SCP1</name>
    <name evidence="3" type="ORF">QQS21_008165</name>
</gene>
<feature type="compositionally biased region" description="Basic and acidic residues" evidence="1">
    <location>
        <begin position="608"/>
        <end position="632"/>
    </location>
</feature>
<dbReference type="Gene3D" id="1.10.418.10">
    <property type="entry name" value="Calponin-like domain"/>
    <property type="match status" value="1"/>
</dbReference>
<dbReference type="EMBL" id="JASWJB010000180">
    <property type="protein sequence ID" value="KAK2594110.1"/>
    <property type="molecule type" value="Genomic_DNA"/>
</dbReference>